<feature type="signal peptide" evidence="1">
    <location>
        <begin position="1"/>
        <end position="22"/>
    </location>
</feature>
<accession>O45833</accession>
<evidence type="ECO:0000313" key="3">
    <source>
        <dbReference type="Proteomes" id="UP000001940"/>
    </source>
</evidence>
<reference evidence="2 3" key="1">
    <citation type="journal article" date="1998" name="Science">
        <title>Genome sequence of the nematode C. elegans: a platform for investigating biology.</title>
        <authorList>
            <consortium name="The C. elegans sequencing consortium"/>
            <person name="Sulson J.E."/>
            <person name="Waterston R."/>
        </authorList>
    </citation>
    <scope>NUCLEOTIDE SEQUENCE [LARGE SCALE GENOMIC DNA]</scope>
    <source>
        <strain evidence="2 3">Bristol N2</strain>
    </source>
</reference>
<dbReference type="GeneID" id="188935"/>
<keyword evidence="1" id="KW-0732">Signal</keyword>
<dbReference type="Proteomes" id="UP000001940">
    <property type="component" value="Chromosome V"/>
</dbReference>
<dbReference type="UCSC" id="T26E4.9">
    <property type="organism name" value="c. elegans"/>
</dbReference>
<dbReference type="Bgee" id="WBGene00012051">
    <property type="expression patterns" value="Expressed in material anatomical entity and 2 other cell types or tissues"/>
</dbReference>
<dbReference type="HOGENOM" id="CLU_2499951_0_0_1"/>
<evidence type="ECO:0000313" key="4">
    <source>
        <dbReference type="WormBase" id="T26E4.9"/>
    </source>
</evidence>
<keyword evidence="3" id="KW-1185">Reference proteome</keyword>
<dbReference type="PIR" id="T25303">
    <property type="entry name" value="T25303"/>
</dbReference>
<name>O45833_CAEEL</name>
<dbReference type="eggNOG" id="ENOG502TK4T">
    <property type="taxonomic scope" value="Eukaryota"/>
</dbReference>
<sequence>MASHFLIISLFFVFLAISTTFGENGETALENTYGMAPEEGVLGQLIRAKRQWGCGCDCWGCCGPTPDPAATPAPCNCGCCGCGWGK</sequence>
<gene>
    <name evidence="2" type="ORF">CELE_T26E4.9</name>
    <name evidence="2 4" type="ORF">T26E4.9</name>
</gene>
<dbReference type="RefSeq" id="NP_506940.1">
    <property type="nucleotide sequence ID" value="NM_074539.1"/>
</dbReference>
<evidence type="ECO:0000256" key="1">
    <source>
        <dbReference type="SAM" id="SignalP"/>
    </source>
</evidence>
<dbReference type="PaxDb" id="6239-T26E4.9"/>
<dbReference type="AlphaFoldDB" id="O45833"/>
<dbReference type="AGR" id="WB:WBGene00012051"/>
<dbReference type="CTD" id="188935"/>
<evidence type="ECO:0000313" key="2">
    <source>
        <dbReference type="EMBL" id="CAB03428.1"/>
    </source>
</evidence>
<dbReference type="EMBL" id="BX284605">
    <property type="protein sequence ID" value="CAB03428.1"/>
    <property type="molecule type" value="Genomic_DNA"/>
</dbReference>
<dbReference type="InParanoid" id="O45833"/>
<dbReference type="WormBase" id="T26E4.9">
    <property type="protein sequence ID" value="CE16480"/>
    <property type="gene ID" value="WBGene00012051"/>
</dbReference>
<organism evidence="2 3">
    <name type="scientific">Caenorhabditis elegans</name>
    <dbReference type="NCBI Taxonomy" id="6239"/>
    <lineage>
        <taxon>Eukaryota</taxon>
        <taxon>Metazoa</taxon>
        <taxon>Ecdysozoa</taxon>
        <taxon>Nematoda</taxon>
        <taxon>Chromadorea</taxon>
        <taxon>Rhabditida</taxon>
        <taxon>Rhabditina</taxon>
        <taxon>Rhabditomorpha</taxon>
        <taxon>Rhabditoidea</taxon>
        <taxon>Rhabditidae</taxon>
        <taxon>Peloderinae</taxon>
        <taxon>Caenorhabditis</taxon>
    </lineage>
</organism>
<proteinExistence type="predicted"/>
<feature type="chain" id="PRO_5004158533" evidence="1">
    <location>
        <begin position="23"/>
        <end position="86"/>
    </location>
</feature>
<dbReference type="KEGG" id="cel:CELE_T26E4.9"/>
<protein>
    <submittedName>
        <fullName evidence="2">Uncharacterized protein</fullName>
    </submittedName>
</protein>